<dbReference type="Proteomes" id="UP000827892">
    <property type="component" value="Chromosome IV"/>
</dbReference>
<accession>A0AAE9A7D4</accession>
<organism evidence="1 2">
    <name type="scientific">Caenorhabditis briggsae</name>
    <dbReference type="NCBI Taxonomy" id="6238"/>
    <lineage>
        <taxon>Eukaryota</taxon>
        <taxon>Metazoa</taxon>
        <taxon>Ecdysozoa</taxon>
        <taxon>Nematoda</taxon>
        <taxon>Chromadorea</taxon>
        <taxon>Rhabditida</taxon>
        <taxon>Rhabditina</taxon>
        <taxon>Rhabditomorpha</taxon>
        <taxon>Rhabditoidea</taxon>
        <taxon>Rhabditidae</taxon>
        <taxon>Peloderinae</taxon>
        <taxon>Caenorhabditis</taxon>
    </lineage>
</organism>
<name>A0AAE9A7D4_CAEBR</name>
<protein>
    <submittedName>
        <fullName evidence="1">Uncharacterized protein</fullName>
    </submittedName>
</protein>
<dbReference type="AlphaFoldDB" id="A0AAE9A7D4"/>
<evidence type="ECO:0000313" key="2">
    <source>
        <dbReference type="Proteomes" id="UP000827892"/>
    </source>
</evidence>
<sequence length="116" mass="13612">MGSSRLSKIPPYQQNGLPRTIKVFFKPWSPNYSTIERPQRLLHPSQRVYHTKFVFATSSVAQIGEIWGLCPTGSMKHCHHLFSLSLGMYRCMRRGELGCWYQHEVHDSRRNQKKYS</sequence>
<reference evidence="1 2" key="1">
    <citation type="submission" date="2022-05" db="EMBL/GenBank/DDBJ databases">
        <title>Chromosome-level reference genomes for two strains of Caenorhabditis briggsae: an improved platform for comparative genomics.</title>
        <authorList>
            <person name="Stevens L."/>
            <person name="Andersen E.C."/>
        </authorList>
    </citation>
    <scope>NUCLEOTIDE SEQUENCE [LARGE SCALE GENOMIC DNA]</scope>
    <source>
        <strain evidence="1">QX1410_ONT</strain>
        <tissue evidence="1">Whole-organism</tissue>
    </source>
</reference>
<proteinExistence type="predicted"/>
<gene>
    <name evidence="1" type="ORF">L3Y34_003412</name>
</gene>
<evidence type="ECO:0000313" key="1">
    <source>
        <dbReference type="EMBL" id="ULT93892.1"/>
    </source>
</evidence>
<dbReference type="EMBL" id="CP090894">
    <property type="protein sequence ID" value="ULT93892.1"/>
    <property type="molecule type" value="Genomic_DNA"/>
</dbReference>